<gene>
    <name evidence="1" type="ORF">BXY41_105224</name>
</gene>
<keyword evidence="2" id="KW-1185">Reference proteome</keyword>
<protein>
    <recommendedName>
        <fullName evidence="3">Helix-turn-helix protein</fullName>
    </recommendedName>
</protein>
<evidence type="ECO:0000313" key="1">
    <source>
        <dbReference type="EMBL" id="PPK81005.1"/>
    </source>
</evidence>
<sequence length="63" mass="7225">MIGYLKISEVSKKWGISERRINTLCNDGRIEGAVKFGTTWAIPEGAEKPNDERIKSRKYIKKN</sequence>
<reference evidence="1 2" key="1">
    <citation type="submission" date="2018-02" db="EMBL/GenBank/DDBJ databases">
        <title>Genomic Encyclopedia of Archaeal and Bacterial Type Strains, Phase II (KMG-II): from individual species to whole genera.</title>
        <authorList>
            <person name="Goeker M."/>
        </authorList>
    </citation>
    <scope>NUCLEOTIDE SEQUENCE [LARGE SCALE GENOMIC DNA]</scope>
    <source>
        <strain evidence="1 2">DSM 3808</strain>
    </source>
</reference>
<dbReference type="Proteomes" id="UP000237749">
    <property type="component" value="Unassembled WGS sequence"/>
</dbReference>
<dbReference type="RefSeq" id="WP_104436988.1">
    <property type="nucleotide sequence ID" value="NZ_PTJA01000005.1"/>
</dbReference>
<dbReference type="OrthoDB" id="9799038at2"/>
<dbReference type="AlphaFoldDB" id="A0A2S6HTC0"/>
<accession>A0A2S6HTC0</accession>
<name>A0A2S6HTC0_9FIRM</name>
<evidence type="ECO:0000313" key="2">
    <source>
        <dbReference type="Proteomes" id="UP000237749"/>
    </source>
</evidence>
<dbReference type="EMBL" id="PTJA01000005">
    <property type="protein sequence ID" value="PPK81005.1"/>
    <property type="molecule type" value="Genomic_DNA"/>
</dbReference>
<evidence type="ECO:0008006" key="3">
    <source>
        <dbReference type="Google" id="ProtNLM"/>
    </source>
</evidence>
<organism evidence="1 2">
    <name type="scientific">Lacrimispora xylanisolvens</name>
    <dbReference type="NCBI Taxonomy" id="384636"/>
    <lineage>
        <taxon>Bacteria</taxon>
        <taxon>Bacillati</taxon>
        <taxon>Bacillota</taxon>
        <taxon>Clostridia</taxon>
        <taxon>Lachnospirales</taxon>
        <taxon>Lachnospiraceae</taxon>
        <taxon>Lacrimispora</taxon>
    </lineage>
</organism>
<proteinExistence type="predicted"/>
<comment type="caution">
    <text evidence="1">The sequence shown here is derived from an EMBL/GenBank/DDBJ whole genome shotgun (WGS) entry which is preliminary data.</text>
</comment>